<dbReference type="EMBL" id="ML735690">
    <property type="protein sequence ID" value="KAE8423099.1"/>
    <property type="molecule type" value="Genomic_DNA"/>
</dbReference>
<evidence type="ECO:0000313" key="5">
    <source>
        <dbReference type="Proteomes" id="UP000325395"/>
    </source>
</evidence>
<dbReference type="InterPro" id="IPR022237">
    <property type="entry name" value="PsiD-like"/>
</dbReference>
<evidence type="ECO:0000313" key="4">
    <source>
        <dbReference type="EMBL" id="KAE8423099.1"/>
    </source>
</evidence>
<keyword evidence="5" id="KW-1185">Reference proteome</keyword>
<feature type="domain" description="L-tryptophan decarboxylase PsiD-like" evidence="3">
    <location>
        <begin position="5"/>
        <end position="83"/>
    </location>
</feature>
<evidence type="ECO:0000256" key="2">
    <source>
        <dbReference type="ARBA" id="ARBA00023239"/>
    </source>
</evidence>
<name>A0ABQ6X1A6_9EURO</name>
<keyword evidence="2" id="KW-0456">Lyase</keyword>
<dbReference type="Pfam" id="PF02666">
    <property type="entry name" value="PS_Dcarbxylase"/>
    <property type="match status" value="1"/>
</dbReference>
<sequence length="174" mass="20297">MQKVALHWSIDEYHVGLIGFPFNAVLDWPLATPSGYPFFLNKTVNVHIKNILEYWRDNFLTTSGSASILTEASNGCMSEEARKRFGELFGHSKEDDEHWGFKSWDDCFTRKFADYDKLRPVYAPDDDSWVAYDTFWLKGQPYSIYEMLDNEEEAEQFVNGTIYQAFLSATSYHR</sequence>
<dbReference type="Pfam" id="PF12588">
    <property type="entry name" value="PSDC"/>
    <property type="match status" value="1"/>
</dbReference>
<protein>
    <submittedName>
        <fullName evidence="4">Phophatidylserine decarboxylase-domain-containing protein</fullName>
    </submittedName>
</protein>
<organism evidence="4 5">
    <name type="scientific">Aspergillus pseudocaelatus</name>
    <dbReference type="NCBI Taxonomy" id="1825620"/>
    <lineage>
        <taxon>Eukaryota</taxon>
        <taxon>Fungi</taxon>
        <taxon>Dikarya</taxon>
        <taxon>Ascomycota</taxon>
        <taxon>Pezizomycotina</taxon>
        <taxon>Eurotiomycetes</taxon>
        <taxon>Eurotiomycetidae</taxon>
        <taxon>Eurotiales</taxon>
        <taxon>Aspergillaceae</taxon>
        <taxon>Aspergillus</taxon>
        <taxon>Aspergillus subgen. Circumdati</taxon>
    </lineage>
</organism>
<accession>A0ABQ6X1A6</accession>
<dbReference type="Proteomes" id="UP000325395">
    <property type="component" value="Unassembled WGS sequence"/>
</dbReference>
<dbReference type="InterPro" id="IPR003817">
    <property type="entry name" value="PS_Dcarbxylase"/>
</dbReference>
<keyword evidence="1" id="KW-0210">Decarboxylase</keyword>
<reference evidence="4 5" key="1">
    <citation type="submission" date="2019-04" db="EMBL/GenBank/DDBJ databases">
        <authorList>
            <consortium name="DOE Joint Genome Institute"/>
            <person name="Mondo S."/>
            <person name="Kjaerbolling I."/>
            <person name="Vesth T."/>
            <person name="Frisvad J.C."/>
            <person name="Nybo J.L."/>
            <person name="Theobald S."/>
            <person name="Kildgaard S."/>
            <person name="Isbrandt T."/>
            <person name="Kuo A."/>
            <person name="Sato A."/>
            <person name="Lyhne E.K."/>
            <person name="Kogle M.E."/>
            <person name="Wiebenga A."/>
            <person name="Kun R.S."/>
            <person name="Lubbers R.J."/>
            <person name="Makela M.R."/>
            <person name="Barry K."/>
            <person name="Chovatia M."/>
            <person name="Clum A."/>
            <person name="Daum C."/>
            <person name="Haridas S."/>
            <person name="He G."/>
            <person name="LaButti K."/>
            <person name="Lipzen A."/>
            <person name="Riley R."/>
            <person name="Salamov A."/>
            <person name="Simmons B.A."/>
            <person name="Magnuson J.K."/>
            <person name="Henrissat B."/>
            <person name="Mortensen U.H."/>
            <person name="Larsen T.O."/>
            <person name="Devries R.P."/>
            <person name="Grigoriev I.V."/>
            <person name="Machida M."/>
            <person name="Baker S.E."/>
            <person name="Andersen M.R."/>
            <person name="Cantor M.N."/>
            <person name="Hua S.X."/>
        </authorList>
    </citation>
    <scope>NUCLEOTIDE SEQUENCE [LARGE SCALE GENOMIC DNA]</scope>
    <source>
        <strain evidence="4 5">CBS 117616</strain>
    </source>
</reference>
<gene>
    <name evidence="4" type="ORF">BDV36DRAFT_290575</name>
</gene>
<proteinExistence type="predicted"/>
<evidence type="ECO:0000256" key="1">
    <source>
        <dbReference type="ARBA" id="ARBA00022793"/>
    </source>
</evidence>
<evidence type="ECO:0000259" key="3">
    <source>
        <dbReference type="Pfam" id="PF12588"/>
    </source>
</evidence>